<keyword evidence="2" id="KW-0732">Signal</keyword>
<feature type="chain" id="PRO_5012903202" evidence="2">
    <location>
        <begin position="30"/>
        <end position="127"/>
    </location>
</feature>
<dbReference type="EMBL" id="NJEU01000072">
    <property type="protein sequence ID" value="PHH82192.1"/>
    <property type="molecule type" value="Genomic_DNA"/>
</dbReference>
<reference evidence="3 4" key="1">
    <citation type="submission" date="2017-06" db="EMBL/GenBank/DDBJ databases">
        <title>Ant-infecting Ophiocordyceps genomes reveal a high diversity of potential behavioral manipulation genes and a possible major role for enterotoxins.</title>
        <authorList>
            <person name="De Bekker C."/>
            <person name="Evans H.C."/>
            <person name="Brachmann A."/>
            <person name="Hughes D.P."/>
        </authorList>
    </citation>
    <scope>NUCLEOTIDE SEQUENCE [LARGE SCALE GENOMIC DNA]</scope>
    <source>
        <strain evidence="3 4">1348a</strain>
    </source>
</reference>
<feature type="signal peptide" evidence="2">
    <location>
        <begin position="1"/>
        <end position="29"/>
    </location>
</feature>
<evidence type="ECO:0000256" key="2">
    <source>
        <dbReference type="SAM" id="SignalP"/>
    </source>
</evidence>
<accession>A0A2C5ZQT0</accession>
<evidence type="ECO:0000313" key="3">
    <source>
        <dbReference type="EMBL" id="PHH82192.1"/>
    </source>
</evidence>
<feature type="region of interest" description="Disordered" evidence="1">
    <location>
        <begin position="58"/>
        <end position="127"/>
    </location>
</feature>
<protein>
    <submittedName>
        <fullName evidence="3">Uncharacterized protein</fullName>
    </submittedName>
</protein>
<organism evidence="3 4">
    <name type="scientific">Ophiocordyceps australis</name>
    <dbReference type="NCBI Taxonomy" id="1399860"/>
    <lineage>
        <taxon>Eukaryota</taxon>
        <taxon>Fungi</taxon>
        <taxon>Dikarya</taxon>
        <taxon>Ascomycota</taxon>
        <taxon>Pezizomycotina</taxon>
        <taxon>Sordariomycetes</taxon>
        <taxon>Hypocreomycetidae</taxon>
        <taxon>Hypocreales</taxon>
        <taxon>Ophiocordycipitaceae</taxon>
        <taxon>Ophiocordyceps</taxon>
    </lineage>
</organism>
<dbReference type="AlphaFoldDB" id="A0A2C5ZQT0"/>
<evidence type="ECO:0000256" key="1">
    <source>
        <dbReference type="SAM" id="MobiDB-lite"/>
    </source>
</evidence>
<sequence length="127" mass="12499">MVKPSHINMPLPLLQLAAASVLLVNPAQGHLIQRGLVDTTQASSAQAAELDELLIGGSPLGKGHGNPVRVNPGIGPDVFDHDQPQNDAAPLRRGGRRGTGKKGGGGKGGGGRGAATGGLGGSVGHGG</sequence>
<feature type="compositionally biased region" description="Gly residues" evidence="1">
    <location>
        <begin position="101"/>
        <end position="127"/>
    </location>
</feature>
<keyword evidence="4" id="KW-1185">Reference proteome</keyword>
<proteinExistence type="predicted"/>
<dbReference type="Proteomes" id="UP000224854">
    <property type="component" value="Unassembled WGS sequence"/>
</dbReference>
<name>A0A2C5ZQT0_9HYPO</name>
<evidence type="ECO:0000313" key="4">
    <source>
        <dbReference type="Proteomes" id="UP000224854"/>
    </source>
</evidence>
<comment type="caution">
    <text evidence="3">The sequence shown here is derived from an EMBL/GenBank/DDBJ whole genome shotgun (WGS) entry which is preliminary data.</text>
</comment>
<gene>
    <name evidence="3" type="ORF">CDD82_6750</name>
</gene>